<feature type="chain" id="PRO_5004868049" evidence="3">
    <location>
        <begin position="24"/>
        <end position="1572"/>
    </location>
</feature>
<dbReference type="OMA" id="FVVTWQG"/>
<evidence type="ECO:0000259" key="4">
    <source>
        <dbReference type="PROSITE" id="PS50958"/>
    </source>
</evidence>
<feature type="region of interest" description="Disordered" evidence="2">
    <location>
        <begin position="570"/>
        <end position="592"/>
    </location>
</feature>
<feature type="region of interest" description="Disordered" evidence="2">
    <location>
        <begin position="347"/>
        <end position="370"/>
    </location>
</feature>
<evidence type="ECO:0000256" key="2">
    <source>
        <dbReference type="SAM" id="MobiDB-lite"/>
    </source>
</evidence>
<dbReference type="eggNOG" id="ENOG502SYH1">
    <property type="taxonomic scope" value="Eukaryota"/>
</dbReference>
<feature type="region of interest" description="Disordered" evidence="2">
    <location>
        <begin position="1193"/>
        <end position="1216"/>
    </location>
</feature>
<feature type="region of interest" description="Disordered" evidence="2">
    <location>
        <begin position="747"/>
        <end position="770"/>
    </location>
</feature>
<feature type="compositionally biased region" description="Low complexity" evidence="2">
    <location>
        <begin position="823"/>
        <end position="837"/>
    </location>
</feature>
<dbReference type="Ensembl" id="ENSLOCT00000006965.1">
    <property type="protein sequence ID" value="ENSLOCP00000006957.1"/>
    <property type="gene ID" value="ENSLOCG00000005763.1"/>
</dbReference>
<sequence>MSSSTSTSLWLLLLLLLIQYMESQRSTGKCSSYPPLCCSGLNSSCNRQNCFCDAFCVVNKDCCLDYNSTCLGDLGTISTSTTAEPPATNSTPNTSPVHTEALNSSTLALLTGRTTSGSTNGVLFDSAKTATSEANKFTVSNRKESVETSSSASTGSMSSTNNSVTHSVSNSTLSLTLTTTENITLSESTVSAFTGLPGVTDMSINRSLPNVSILAETIDVTTVQMPQNGTHLANSTTPNPSQTAMFSTENSKLLHNNLTTENMIFTDTTTTVAELQTTSAEFDHTFTNRNETEDSGLSESATPALSSLPGTTIMTINPSLPTATTPAQNSPVTTASENYISSSRTTIVDPASDTTGGTSTSNPVDSERTASTVTVLTKTNGPQISTVLTEDASTYNIKNDITSATSMSPMPNTSPFNLDLTNQTTTPHSSSFQMDLSPLPTVSETGSTFAPETSHISSTTLHQLSTNIPSSTLMNITESVTPAPVKPLTSGSTNVNTTTSGQNMATSTVPTTAEDTTNIFGTAPFPNVVSSGSLMTSVTDTTQGPNTSVNLFQNITDTLEYITSVESTESTEFSTSRDVYSSESTESSTSQDVYLNMSSRSISSSVADETSLALNYSSTPVNPLHMFNETALPQDDSASQNDYTMTTPTPVISKSNAFTNVSPELLTVANMTVASTPSTPQADTAKPFTPGTPLSERSSSDPVLERFTGITIGQLSRNFSNSSLSFTQPTTMTDSVTLMLSENITSHTELPASPTTSSARIETGSSSSTTETLFSGSMRILLNASSTATATPLNPIATNVREVYTDKGTLLPNNTSINPEEGTSGADSSFTSTSSVNPTDAPVLIPTLPVSQASTLENKILASSGRSVTNSGALHNLLPTINSPVSAPLEPQTNTITGGIDSNRRKTTSSISYPTTTLTSTAVSDTTNDVIEMLKTTIKISVSHPQVLTSSSVNMSPSSAFSAAPTVLASTSGQDSAIAVSSSEDIHITSNEPLANTKTATEPLMNSNSNFEASSVRATENSSLTSIPELTTVFSTNKETATGGSDMKTSTHNVHLHITTVETLSADAMTINTDTVPTFANKLSASSDQNYVEPTDYTQTTETSHLTPKIKVITASSSDTSDSPHSLVTENAVSLTAIAHTASDVPTDLPFVERNRIQTVSPASITGNGTFYVNMTDVTVGSNTDVHMTEPSKFSSAVPHTLNDKSMDGATHSTTDKSTHFEVADTTNVTELAITHTTLNITNTINEKTLTHITTSANGVTLESAATTATSTVMGVNNTTVTSTMIPDIIHTPPTNLVNSPTLSGSSLPSATRPHTKQNSTFLTNYSTVIPFSSTKSLSAGDTTVTHTTSGTTSLKIADLTTTLPQYNSTQPVKVKQTSLAMTILFPNRTSSSERTKPAVSSIISNVTETKMALDMKNTAQQIKATVLSDAETLTTKIPVSVLKPHTSIPNGTTFHSHGTTAHKPLHSTLVPVNVLPSVPAKPQPIRPGTTAPPASRTEKSTLAMTSRDEQTPRTDPKGKQTLILRMNVSLLTPVSMENKTITEALQNLISVMQNHLKDEECSFKIVKVIKK</sequence>
<keyword evidence="6" id="KW-1185">Reference proteome</keyword>
<dbReference type="OrthoDB" id="98591at2759"/>
<feature type="region of interest" description="Disordered" evidence="2">
    <location>
        <begin position="885"/>
        <end position="911"/>
    </location>
</feature>
<evidence type="ECO:0000313" key="6">
    <source>
        <dbReference type="Proteomes" id="UP000018468"/>
    </source>
</evidence>
<feature type="compositionally biased region" description="Polar residues" evidence="2">
    <location>
        <begin position="885"/>
        <end position="897"/>
    </location>
</feature>
<keyword evidence="3" id="KW-0732">Signal</keyword>
<dbReference type="HOGENOM" id="CLU_245448_0_0_1"/>
<dbReference type="KEGG" id="loc:107079125"/>
<dbReference type="InterPro" id="IPR001212">
    <property type="entry name" value="Somatomedin_B_dom"/>
</dbReference>
<feature type="region of interest" description="Disordered" evidence="2">
    <location>
        <begin position="810"/>
        <end position="837"/>
    </location>
</feature>
<feature type="compositionally biased region" description="Polar residues" evidence="2">
    <location>
        <begin position="293"/>
        <end position="310"/>
    </location>
</feature>
<feature type="compositionally biased region" description="Low complexity" evidence="2">
    <location>
        <begin position="489"/>
        <end position="501"/>
    </location>
</feature>
<reference evidence="6" key="1">
    <citation type="submission" date="2011-12" db="EMBL/GenBank/DDBJ databases">
        <title>The Draft Genome of Lepisosteus oculatus.</title>
        <authorList>
            <consortium name="The Broad Institute Genome Assembly &amp; Analysis Group"/>
            <consortium name="Computational R&amp;D Group"/>
            <consortium name="and Sequencing Platform"/>
            <person name="Di Palma F."/>
            <person name="Alfoldi J."/>
            <person name="Johnson J."/>
            <person name="Berlin A."/>
            <person name="Gnerre S."/>
            <person name="Jaffe D."/>
            <person name="MacCallum I."/>
            <person name="Young S."/>
            <person name="Walker B.J."/>
            <person name="Lander E.S."/>
            <person name="Lindblad-Toh K."/>
        </authorList>
    </citation>
    <scope>NUCLEOTIDE SEQUENCE [LARGE SCALE GENOMIC DNA]</scope>
</reference>
<feature type="region of interest" description="Disordered" evidence="2">
    <location>
        <begin position="289"/>
        <end position="310"/>
    </location>
</feature>
<feature type="compositionally biased region" description="Basic and acidic residues" evidence="2">
    <location>
        <begin position="1507"/>
        <end position="1518"/>
    </location>
</feature>
<feature type="domain" description="SMB" evidence="4">
    <location>
        <begin position="26"/>
        <end position="75"/>
    </location>
</feature>
<feature type="region of interest" description="Disordered" evidence="2">
    <location>
        <begin position="482"/>
        <end position="508"/>
    </location>
</feature>
<feature type="signal peptide" evidence="3">
    <location>
        <begin position="1"/>
        <end position="23"/>
    </location>
</feature>
<accession>W5MEZ8</accession>
<keyword evidence="1" id="KW-1015">Disulfide bond</keyword>
<name>W5MEZ8_LEPOC</name>
<feature type="compositionally biased region" description="Low complexity" evidence="2">
    <location>
        <begin position="570"/>
        <end position="590"/>
    </location>
</feature>
<dbReference type="Bgee" id="ENSLOCG00000005763">
    <property type="expression patterns" value="Expressed in zone of skin and 1 other cell type or tissue"/>
</dbReference>
<evidence type="ECO:0000256" key="1">
    <source>
        <dbReference type="ARBA" id="ARBA00023157"/>
    </source>
</evidence>
<feature type="compositionally biased region" description="Polar residues" evidence="2">
    <location>
        <begin position="747"/>
        <end position="760"/>
    </location>
</feature>
<proteinExistence type="predicted"/>
<feature type="compositionally biased region" description="Low complexity" evidence="2">
    <location>
        <begin position="147"/>
        <end position="169"/>
    </location>
</feature>
<feature type="region of interest" description="Disordered" evidence="2">
    <location>
        <begin position="675"/>
        <end position="702"/>
    </location>
</feature>
<reference evidence="5" key="3">
    <citation type="submission" date="2025-09" db="UniProtKB">
        <authorList>
            <consortium name="Ensembl"/>
        </authorList>
    </citation>
    <scope>IDENTIFICATION</scope>
</reference>
<dbReference type="EMBL" id="AHAT01015209">
    <property type="status" value="NOT_ANNOTATED_CDS"/>
    <property type="molecule type" value="Genomic_DNA"/>
</dbReference>
<reference evidence="5" key="2">
    <citation type="submission" date="2025-08" db="UniProtKB">
        <authorList>
            <consortium name="Ensembl"/>
        </authorList>
    </citation>
    <scope>IDENTIFICATION</scope>
</reference>
<dbReference type="PROSITE" id="PS50958">
    <property type="entry name" value="SMB_2"/>
    <property type="match status" value="1"/>
</dbReference>
<dbReference type="InParanoid" id="W5MEZ8"/>
<evidence type="ECO:0000313" key="5">
    <source>
        <dbReference type="Ensembl" id="ENSLOCP00000006957.1"/>
    </source>
</evidence>
<dbReference type="Proteomes" id="UP000018468">
    <property type="component" value="Linkage group LG14"/>
</dbReference>
<protein>
    <submittedName>
        <fullName evidence="5">Serine-rich adhesin for platelets-like</fullName>
    </submittedName>
</protein>
<feature type="region of interest" description="Disordered" evidence="2">
    <location>
        <begin position="1478"/>
        <end position="1518"/>
    </location>
</feature>
<dbReference type="PROSITE" id="PS00524">
    <property type="entry name" value="SMB_1"/>
    <property type="match status" value="1"/>
</dbReference>
<evidence type="ECO:0000256" key="3">
    <source>
        <dbReference type="SAM" id="SignalP"/>
    </source>
</evidence>
<feature type="region of interest" description="Disordered" evidence="2">
    <location>
        <begin position="134"/>
        <end position="169"/>
    </location>
</feature>
<organism evidence="5 6">
    <name type="scientific">Lepisosteus oculatus</name>
    <name type="common">Spotted gar</name>
    <dbReference type="NCBI Taxonomy" id="7918"/>
    <lineage>
        <taxon>Eukaryota</taxon>
        <taxon>Metazoa</taxon>
        <taxon>Chordata</taxon>
        <taxon>Craniata</taxon>
        <taxon>Vertebrata</taxon>
        <taxon>Euteleostomi</taxon>
        <taxon>Actinopterygii</taxon>
        <taxon>Neopterygii</taxon>
        <taxon>Holostei</taxon>
        <taxon>Semionotiformes</taxon>
        <taxon>Lepisosteidae</taxon>
        <taxon>Lepisosteus</taxon>
    </lineage>
</organism>